<feature type="transmembrane region" description="Helical" evidence="1">
    <location>
        <begin position="54"/>
        <end position="75"/>
    </location>
</feature>
<evidence type="ECO:0000313" key="2">
    <source>
        <dbReference type="EMBL" id="CEP26685.1"/>
    </source>
</evidence>
<evidence type="ECO:0000256" key="1">
    <source>
        <dbReference type="SAM" id="Phobius"/>
    </source>
</evidence>
<gene>
    <name evidence="2" type="ORF">PFCIRM138_09270</name>
</gene>
<keyword evidence="1" id="KW-0812">Transmembrane</keyword>
<proteinExistence type="predicted"/>
<feature type="transmembrane region" description="Helical" evidence="1">
    <location>
        <begin position="6"/>
        <end position="33"/>
    </location>
</feature>
<name>A0A068VPW3_PROFF</name>
<keyword evidence="1" id="KW-1133">Transmembrane helix</keyword>
<organism evidence="2">
    <name type="scientific">Propionibacterium freudenreichii subsp. freudenreichii</name>
    <dbReference type="NCBI Taxonomy" id="66712"/>
    <lineage>
        <taxon>Bacteria</taxon>
        <taxon>Bacillati</taxon>
        <taxon>Actinomycetota</taxon>
        <taxon>Actinomycetes</taxon>
        <taxon>Propionibacteriales</taxon>
        <taxon>Propionibacteriaceae</taxon>
        <taxon>Propionibacterium</taxon>
    </lineage>
</organism>
<dbReference type="EMBL" id="LM676418">
    <property type="protein sequence ID" value="CEP26685.1"/>
    <property type="molecule type" value="Genomic_DNA"/>
</dbReference>
<sequence>MNIDWGALALVSVVTLIGTVVVVAAVSTAALLLDLSRARAHAGTPAPAMRVGAYAMMVVCFAMLAFGLWLIIPYFH</sequence>
<dbReference type="GeneID" id="61222840"/>
<protein>
    <submittedName>
        <fullName evidence="2">Uncharacterized protein</fullName>
    </submittedName>
</protein>
<dbReference type="RefSeq" id="WP_013160376.1">
    <property type="nucleotide sequence ID" value="NZ_HG975455.1"/>
</dbReference>
<accession>A0A068VPW3</accession>
<dbReference type="AlphaFoldDB" id="A0A068VPW3"/>
<reference evidence="2" key="1">
    <citation type="submission" date="2014-08" db="EMBL/GenBank/DDBJ databases">
        <authorList>
            <person name="Falentin Helene"/>
        </authorList>
    </citation>
    <scope>NUCLEOTIDE SEQUENCE</scope>
</reference>
<keyword evidence="1" id="KW-0472">Membrane</keyword>